<feature type="transmembrane region" description="Helical" evidence="5">
    <location>
        <begin position="455"/>
        <end position="474"/>
    </location>
</feature>
<dbReference type="InterPro" id="IPR003945">
    <property type="entry name" value="NU5C-like"/>
</dbReference>
<dbReference type="AlphaFoldDB" id="A0A8G2FVD8"/>
<evidence type="ECO:0000256" key="1">
    <source>
        <dbReference type="ARBA" id="ARBA00004141"/>
    </source>
</evidence>
<feature type="transmembrane region" description="Helical" evidence="5">
    <location>
        <begin position="126"/>
        <end position="145"/>
    </location>
</feature>
<dbReference type="RefSeq" id="WP_084272239.1">
    <property type="nucleotide sequence ID" value="NZ_FWYE01000001.1"/>
</dbReference>
<organism evidence="8 9">
    <name type="scientific">Picrophilus torridus (strain ATCC 700027 / DSM 9790 / JCM 10055 / NBRC 100828 / KAW 2/3)</name>
    <dbReference type="NCBI Taxonomy" id="1122961"/>
    <lineage>
        <taxon>Archaea</taxon>
        <taxon>Methanobacteriati</taxon>
        <taxon>Thermoplasmatota</taxon>
        <taxon>Thermoplasmata</taxon>
        <taxon>Thermoplasmatales</taxon>
        <taxon>Picrophilaceae</taxon>
        <taxon>Picrophilus</taxon>
    </lineage>
</organism>
<gene>
    <name evidence="8" type="ORF">SAMN02745355_0035</name>
</gene>
<feature type="domain" description="NADH:quinone oxidoreductase/Mrp antiporter transmembrane" evidence="6">
    <location>
        <begin position="119"/>
        <end position="406"/>
    </location>
</feature>
<dbReference type="GO" id="GO:0015990">
    <property type="term" value="P:electron transport coupled proton transport"/>
    <property type="evidence" value="ECO:0007669"/>
    <property type="project" value="TreeGrafter"/>
</dbReference>
<evidence type="ECO:0000256" key="5">
    <source>
        <dbReference type="SAM" id="Phobius"/>
    </source>
</evidence>
<feature type="transmembrane region" description="Helical" evidence="5">
    <location>
        <begin position="337"/>
        <end position="355"/>
    </location>
</feature>
<feature type="transmembrane region" description="Helical" evidence="5">
    <location>
        <begin position="375"/>
        <end position="394"/>
    </location>
</feature>
<keyword evidence="2 5" id="KW-0812">Transmembrane</keyword>
<feature type="transmembrane region" description="Helical" evidence="5">
    <location>
        <begin position="308"/>
        <end position="331"/>
    </location>
</feature>
<reference evidence="8 9" key="1">
    <citation type="submission" date="2017-04" db="EMBL/GenBank/DDBJ databases">
        <authorList>
            <person name="Varghese N."/>
            <person name="Submissions S."/>
        </authorList>
    </citation>
    <scope>NUCLEOTIDE SEQUENCE [LARGE SCALE GENOMIC DNA]</scope>
    <source>
        <strain evidence="8 9">DSM 9789</strain>
    </source>
</reference>
<protein>
    <submittedName>
        <fullName evidence="8">NADH dehydrogenase subunit L</fullName>
    </submittedName>
</protein>
<evidence type="ECO:0000256" key="4">
    <source>
        <dbReference type="ARBA" id="ARBA00023136"/>
    </source>
</evidence>
<feature type="transmembrane region" description="Helical" evidence="5">
    <location>
        <begin position="272"/>
        <end position="296"/>
    </location>
</feature>
<dbReference type="Proteomes" id="UP000192315">
    <property type="component" value="Unassembled WGS sequence"/>
</dbReference>
<feature type="domain" description="NADH-Ubiquinone oxidoreductase (complex I) chain 5 N-terminal" evidence="7">
    <location>
        <begin position="59"/>
        <end position="103"/>
    </location>
</feature>
<feature type="transmembrane region" description="Helical" evidence="5">
    <location>
        <begin position="6"/>
        <end position="22"/>
    </location>
</feature>
<feature type="transmembrane region" description="Helical" evidence="5">
    <location>
        <begin position="198"/>
        <end position="220"/>
    </location>
</feature>
<dbReference type="GO" id="GO:0016020">
    <property type="term" value="C:membrane"/>
    <property type="evidence" value="ECO:0007669"/>
    <property type="project" value="UniProtKB-SubCell"/>
</dbReference>
<feature type="transmembrane region" description="Helical" evidence="5">
    <location>
        <begin position="29"/>
        <end position="52"/>
    </location>
</feature>
<dbReference type="InterPro" id="IPR001516">
    <property type="entry name" value="Proton_antipo_N"/>
</dbReference>
<dbReference type="GO" id="GO:0042773">
    <property type="term" value="P:ATP synthesis coupled electron transport"/>
    <property type="evidence" value="ECO:0007669"/>
    <property type="project" value="InterPro"/>
</dbReference>
<evidence type="ECO:0000313" key="9">
    <source>
        <dbReference type="Proteomes" id="UP000192315"/>
    </source>
</evidence>
<feature type="transmembrane region" description="Helical" evidence="5">
    <location>
        <begin position="585"/>
        <end position="605"/>
    </location>
</feature>
<feature type="transmembrane region" description="Helical" evidence="5">
    <location>
        <begin position="72"/>
        <end position="94"/>
    </location>
</feature>
<feature type="transmembrane region" description="Helical" evidence="5">
    <location>
        <begin position="535"/>
        <end position="553"/>
    </location>
</feature>
<dbReference type="PRINTS" id="PR01434">
    <property type="entry name" value="NADHDHGNASE5"/>
</dbReference>
<evidence type="ECO:0000259" key="7">
    <source>
        <dbReference type="Pfam" id="PF00662"/>
    </source>
</evidence>
<comment type="subcellular location">
    <subcellularLocation>
        <location evidence="1">Membrane</location>
        <topology evidence="1">Multi-pass membrane protein</topology>
    </subcellularLocation>
</comment>
<comment type="caution">
    <text evidence="8">The sequence shown here is derived from an EMBL/GenBank/DDBJ whole genome shotgun (WGS) entry which is preliminary data.</text>
</comment>
<dbReference type="GO" id="GO:0003954">
    <property type="term" value="F:NADH dehydrogenase activity"/>
    <property type="evidence" value="ECO:0007669"/>
    <property type="project" value="TreeGrafter"/>
</dbReference>
<dbReference type="NCBIfam" id="TIGR01974">
    <property type="entry name" value="NDH_I_L"/>
    <property type="match status" value="1"/>
</dbReference>
<feature type="transmembrane region" description="Helical" evidence="5">
    <location>
        <begin position="241"/>
        <end position="260"/>
    </location>
</feature>
<name>A0A8G2FVD8_PICTO</name>
<dbReference type="GO" id="GO:0008137">
    <property type="term" value="F:NADH dehydrogenase (ubiquinone) activity"/>
    <property type="evidence" value="ECO:0007669"/>
    <property type="project" value="InterPro"/>
</dbReference>
<feature type="transmembrane region" description="Helical" evidence="5">
    <location>
        <begin position="494"/>
        <end position="514"/>
    </location>
</feature>
<dbReference type="PANTHER" id="PTHR42829:SF2">
    <property type="entry name" value="NADH-UBIQUINONE OXIDOREDUCTASE CHAIN 5"/>
    <property type="match status" value="1"/>
</dbReference>
<dbReference type="PANTHER" id="PTHR42829">
    <property type="entry name" value="NADH-UBIQUINONE OXIDOREDUCTASE CHAIN 5"/>
    <property type="match status" value="1"/>
</dbReference>
<dbReference type="InterPro" id="IPR001750">
    <property type="entry name" value="ND/Mrp_TM"/>
</dbReference>
<evidence type="ECO:0000313" key="8">
    <source>
        <dbReference type="EMBL" id="SMD30173.1"/>
    </source>
</evidence>
<sequence length="607" mass="68505">MISLYLLIIIIPAAGFPLEYLLKRFTGLYSSLAILASLLILIDAYIYGGNIYVHYTWFYNIDFGIYIDHLSLIMAFIVLSVSLIINVFSVFYMGKDPRNRTYFSEISIFVASMLGLVLSSNLVFTFLFWELVGIMSYLLIGFWYFKPNAAYAAKKSLLITRLGDLSFIIGLSIIYVSLNRIDPASPLSIPYLISNSGYISKIIGKYTLTLSLMFIFIGALSKSAQFPLHVWLPDAMEGPTTVSALIHAATMVTAGVYIIARLFPLFYYSYSMYTIAIIGSVTAILGALMGIAVNDMKRILAYSTMSQLGYMFSALGMSGIFFYSGVSFAMYQLLVHAVFKALLFMSAAVVMMYTLETRDIRSLGGLFRKMPATAILMLIGSITLAGIPPTAGFYSKDEIVFLGYAYFERTGNIVPFMLLLITEAVTSIYIFRMYFNIFLGKTKTKAAENAKDPKFIYLIPLIILAFLSLFLGPFRYNFYKFIDPHVYIYTPPAYIEVVTVIAALSGIYIAYIIYNINFNSGLYNIIRNRFYIDRFYNYIANVFIEISFVTGIFDRIYDNFLDNMAGKIVKTGTMLKRIQNGSLEYYIIFLLGGLAAIFTIVEFMVML</sequence>
<dbReference type="Pfam" id="PF00361">
    <property type="entry name" value="Proton_antipo_M"/>
    <property type="match status" value="1"/>
</dbReference>
<dbReference type="Gene3D" id="1.20.5.2700">
    <property type="match status" value="1"/>
</dbReference>
<keyword evidence="3 5" id="KW-1133">Transmembrane helix</keyword>
<feature type="transmembrane region" description="Helical" evidence="5">
    <location>
        <begin position="414"/>
        <end position="435"/>
    </location>
</feature>
<feature type="transmembrane region" description="Helical" evidence="5">
    <location>
        <begin position="157"/>
        <end position="178"/>
    </location>
</feature>
<keyword evidence="9" id="KW-1185">Reference proteome</keyword>
<keyword evidence="4 5" id="KW-0472">Membrane</keyword>
<evidence type="ECO:0000256" key="3">
    <source>
        <dbReference type="ARBA" id="ARBA00022989"/>
    </source>
</evidence>
<dbReference type="EMBL" id="FWYE01000001">
    <property type="protein sequence ID" value="SMD30173.1"/>
    <property type="molecule type" value="Genomic_DNA"/>
</dbReference>
<dbReference type="InterPro" id="IPR018393">
    <property type="entry name" value="NADHpl_OxRdtase_5_subgr"/>
</dbReference>
<evidence type="ECO:0000256" key="2">
    <source>
        <dbReference type="ARBA" id="ARBA00022692"/>
    </source>
</evidence>
<dbReference type="Pfam" id="PF00662">
    <property type="entry name" value="Proton_antipo_N"/>
    <property type="match status" value="1"/>
</dbReference>
<proteinExistence type="predicted"/>
<feature type="transmembrane region" description="Helical" evidence="5">
    <location>
        <begin position="101"/>
        <end position="120"/>
    </location>
</feature>
<evidence type="ECO:0000259" key="6">
    <source>
        <dbReference type="Pfam" id="PF00361"/>
    </source>
</evidence>
<accession>A0A8G2FVD8</accession>